<keyword evidence="5" id="KW-1185">Reference proteome</keyword>
<dbReference type="OrthoDB" id="9801695at2"/>
<dbReference type="Proteomes" id="UP000239089">
    <property type="component" value="Unassembled WGS sequence"/>
</dbReference>
<feature type="domain" description="Transglycosylase SLT" evidence="3">
    <location>
        <begin position="70"/>
        <end position="172"/>
    </location>
</feature>
<gene>
    <name evidence="4" type="ORF">CCR94_22180</name>
</gene>
<evidence type="ECO:0000259" key="3">
    <source>
        <dbReference type="Pfam" id="PF01464"/>
    </source>
</evidence>
<dbReference type="PANTHER" id="PTHR37423">
    <property type="entry name" value="SOLUBLE LYTIC MUREIN TRANSGLYCOSYLASE-RELATED"/>
    <property type="match status" value="1"/>
</dbReference>
<reference evidence="4 5" key="1">
    <citation type="journal article" date="2018" name="Arch. Microbiol.">
        <title>New insights into the metabolic potential of the phototrophic purple bacterium Rhodopila globiformis DSM 161(T) from its draft genome sequence and evidence for a vanadium-dependent nitrogenase.</title>
        <authorList>
            <person name="Imhoff J.F."/>
            <person name="Rahn T."/>
            <person name="Kunzel S."/>
            <person name="Neulinger S.C."/>
        </authorList>
    </citation>
    <scope>NUCLEOTIDE SEQUENCE [LARGE SCALE GENOMIC DNA]</scope>
    <source>
        <strain evidence="4 5">DSM 16996</strain>
    </source>
</reference>
<evidence type="ECO:0000256" key="1">
    <source>
        <dbReference type="ARBA" id="ARBA00007734"/>
    </source>
</evidence>
<dbReference type="PANTHER" id="PTHR37423:SF2">
    <property type="entry name" value="MEMBRANE-BOUND LYTIC MUREIN TRANSGLYCOSYLASE C"/>
    <property type="match status" value="1"/>
</dbReference>
<name>A0A2S6MVG8_9HYPH</name>
<proteinExistence type="inferred from homology"/>
<accession>A0A2S6MVG8</accession>
<comment type="similarity">
    <text evidence="2">Belongs to the virb1 family.</text>
</comment>
<dbReference type="Gene3D" id="1.10.530.10">
    <property type="match status" value="1"/>
</dbReference>
<dbReference type="RefSeq" id="WP_104510473.1">
    <property type="nucleotide sequence ID" value="NZ_JACIGC010000004.1"/>
</dbReference>
<evidence type="ECO:0000313" key="5">
    <source>
        <dbReference type="Proteomes" id="UP000239089"/>
    </source>
</evidence>
<dbReference type="InterPro" id="IPR008258">
    <property type="entry name" value="Transglycosylase_SLT_dom_1"/>
</dbReference>
<dbReference type="AlphaFoldDB" id="A0A2S6MVG8"/>
<comment type="caution">
    <text evidence="4">The sequence shown here is derived from an EMBL/GenBank/DDBJ whole genome shotgun (WGS) entry which is preliminary data.</text>
</comment>
<evidence type="ECO:0000256" key="2">
    <source>
        <dbReference type="ARBA" id="ARBA00009387"/>
    </source>
</evidence>
<dbReference type="CDD" id="cd00254">
    <property type="entry name" value="LT-like"/>
    <property type="match status" value="1"/>
</dbReference>
<dbReference type="SUPFAM" id="SSF53955">
    <property type="entry name" value="Lysozyme-like"/>
    <property type="match status" value="1"/>
</dbReference>
<protein>
    <recommendedName>
        <fullName evidence="3">Transglycosylase SLT domain-containing protein</fullName>
    </recommendedName>
</protein>
<dbReference type="EMBL" id="NHSJ01000134">
    <property type="protein sequence ID" value="PPQ26356.1"/>
    <property type="molecule type" value="Genomic_DNA"/>
</dbReference>
<comment type="similarity">
    <text evidence="1">Belongs to the transglycosylase Slt family.</text>
</comment>
<organism evidence="4 5">
    <name type="scientific">Rhodoblastus sphagnicola</name>
    <dbReference type="NCBI Taxonomy" id="333368"/>
    <lineage>
        <taxon>Bacteria</taxon>
        <taxon>Pseudomonadati</taxon>
        <taxon>Pseudomonadota</taxon>
        <taxon>Alphaproteobacteria</taxon>
        <taxon>Hyphomicrobiales</taxon>
        <taxon>Rhodoblastaceae</taxon>
        <taxon>Rhodoblastus</taxon>
    </lineage>
</organism>
<dbReference type="Pfam" id="PF01464">
    <property type="entry name" value="SLT"/>
    <property type="match status" value="1"/>
</dbReference>
<evidence type="ECO:0000313" key="4">
    <source>
        <dbReference type="EMBL" id="PPQ26356.1"/>
    </source>
</evidence>
<dbReference type="InterPro" id="IPR023346">
    <property type="entry name" value="Lysozyme-like_dom_sf"/>
</dbReference>
<sequence length="324" mass="35157">MVYANNRMGGLCVGLALTCASIVQAAPITDDQDKAKPAATQSAAGQPAGPARPISMRRAEPRNDACGEIAVAAKTFGLPENFLVQLLWRESRFNPRAVSSAGAIGIAQFMPGTAQWRGLDDPFNWSLSIQHSGRWLGELRQKFGNLGLAAAAYNAGPARVQDWLAGVRALPQETRNYVRNITGRDADDWVGMRDAEDEPNKTRKAECPPQGAIAALSAAPNKEAPVASAKSQVAAMPKRSSRPWSLQLTGDRSRSTALLQFVEMRRQFPTILGPHEPEVVPRRIGGRAPTYWYQVRVSEVSRQSATTLCERLKSAGGQCLIIRN</sequence>